<sequence length="136" mass="14974">MKMNIQRPYGDTRLVKYLERRISDLRSTKTQTAIATEAGFRTPNMLAMIKNGSAKLPLDRVPGLAKALDCDAAMLFRMAVEQLAEDTTSLAIDQIFGAIITDNESAWLATIREASNNTDPSITAKAQKAIRAIFGR</sequence>
<reference evidence="1 2" key="1">
    <citation type="submission" date="2020-02" db="EMBL/GenBank/DDBJ databases">
        <title>Genome sequence of strain CCNWXJ40-4.</title>
        <authorList>
            <person name="Gao J."/>
            <person name="Sun J."/>
        </authorList>
    </citation>
    <scope>NUCLEOTIDE SEQUENCE [LARGE SCALE GENOMIC DNA]</scope>
    <source>
        <strain evidence="1 2">CCNWXJ 40-4</strain>
    </source>
</reference>
<proteinExistence type="predicted"/>
<accession>A0A6G4WKZ0</accession>
<dbReference type="RefSeq" id="WP_165033835.1">
    <property type="nucleotide sequence ID" value="NZ_JAAKZF010000102.1"/>
</dbReference>
<comment type="caution">
    <text evidence="1">The sequence shown here is derived from an EMBL/GenBank/DDBJ whole genome shotgun (WGS) entry which is preliminary data.</text>
</comment>
<evidence type="ECO:0000313" key="1">
    <source>
        <dbReference type="EMBL" id="NGO55482.1"/>
    </source>
</evidence>
<evidence type="ECO:0000313" key="2">
    <source>
        <dbReference type="Proteomes" id="UP001642900"/>
    </source>
</evidence>
<dbReference type="AlphaFoldDB" id="A0A6G4WKZ0"/>
<name>A0A6G4WKZ0_9HYPH</name>
<gene>
    <name evidence="1" type="ORF">G6N73_31330</name>
</gene>
<keyword evidence="2" id="KW-1185">Reference proteome</keyword>
<protein>
    <submittedName>
        <fullName evidence="1">XRE family transcriptional regulator</fullName>
    </submittedName>
</protein>
<organism evidence="1 2">
    <name type="scientific">Allomesorhizobium camelthorni</name>
    <dbReference type="NCBI Taxonomy" id="475069"/>
    <lineage>
        <taxon>Bacteria</taxon>
        <taxon>Pseudomonadati</taxon>
        <taxon>Pseudomonadota</taxon>
        <taxon>Alphaproteobacteria</taxon>
        <taxon>Hyphomicrobiales</taxon>
        <taxon>Phyllobacteriaceae</taxon>
        <taxon>Allomesorhizobium</taxon>
    </lineage>
</organism>
<dbReference type="Proteomes" id="UP001642900">
    <property type="component" value="Unassembled WGS sequence"/>
</dbReference>
<dbReference type="EMBL" id="JAAKZF010000102">
    <property type="protein sequence ID" value="NGO55482.1"/>
    <property type="molecule type" value="Genomic_DNA"/>
</dbReference>